<dbReference type="GO" id="GO:0009277">
    <property type="term" value="C:fungal-type cell wall"/>
    <property type="evidence" value="ECO:0007669"/>
    <property type="project" value="TreeGrafter"/>
</dbReference>
<comment type="caution">
    <text evidence="17">The sequence shown here is derived from an EMBL/GenBank/DDBJ whole genome shotgun (WGS) entry which is preliminary data.</text>
</comment>
<dbReference type="OrthoDB" id="771136at2759"/>
<evidence type="ECO:0000313" key="18">
    <source>
        <dbReference type="Proteomes" id="UP000224854"/>
    </source>
</evidence>
<protein>
    <recommendedName>
        <fullName evidence="10">Probable aspartic-type endopeptidase OPSB</fullName>
    </recommendedName>
    <alternativeName>
        <fullName evidence="9">Probable aspartic-type endopeptidase opsB</fullName>
    </alternativeName>
</protein>
<keyword evidence="2 13" id="KW-0645">Protease</keyword>
<dbReference type="PROSITE" id="PS51767">
    <property type="entry name" value="PEPTIDASE_A1"/>
    <property type="match status" value="1"/>
</dbReference>
<evidence type="ECO:0000256" key="10">
    <source>
        <dbReference type="ARBA" id="ARBA00068059"/>
    </source>
</evidence>
<dbReference type="FunFam" id="2.40.70.10:FF:000011">
    <property type="entry name" value="Aspartic protease"/>
    <property type="match status" value="1"/>
</dbReference>
<sequence>MKLTTILVSYVSVLFGVDALLSLKKRGDEQPRVLSLDFERNPRHNVLKHDRLRRRSATVNATMENMETLYFVNITLGTPPQQLRVHLDTGSSDLWVNTPRSNLCKRNPSPCDFAGTYYAKNSSSYKLVGNHFNISYVDGSGATGDYATDRLVVAGQDVPDLQFGIGYQSSSSENVLGIGYPANEVQAELTGKGEYENLPAKLSADGTISSNSYSLWLNDVEADAGSILFGGVDSARYQGDLVSLPIQPVQGRYHEFFVTMTGFELGNKSVRDNMALAVLLDSGSSLTYLPDDLTQELYQLVGADFQEDSGIAYVPCSLRNGTARQKLGFDMDSMTFRFSDPAVIRVPMKEMVLDPVGLTGRRPTFGNGEPACYFGIAPTGNAASVLGDTFMRSAYVVYDLENNEISLAQTRFNATASTIREIGSDNGAVPAAVAATNPVNATSGLPGRPTGNGGDTGHSDQGNAGATTCSGMGLGIVLGAAVALLSVM</sequence>
<dbReference type="GO" id="GO:0006508">
    <property type="term" value="P:proteolysis"/>
    <property type="evidence" value="ECO:0007669"/>
    <property type="project" value="UniProtKB-KW"/>
</dbReference>
<keyword evidence="7" id="KW-0865">Zymogen</keyword>
<evidence type="ECO:0000256" key="8">
    <source>
        <dbReference type="ARBA" id="ARBA00023180"/>
    </source>
</evidence>
<proteinExistence type="inferred from homology"/>
<dbReference type="Gene3D" id="2.40.70.10">
    <property type="entry name" value="Acid Proteases"/>
    <property type="match status" value="2"/>
</dbReference>
<keyword evidence="8" id="KW-0325">Glycoprotein</keyword>
<dbReference type="InterPro" id="IPR001461">
    <property type="entry name" value="Aspartic_peptidase_A1"/>
</dbReference>
<organism evidence="17 18">
    <name type="scientific">Ophiocordyceps australis</name>
    <dbReference type="NCBI Taxonomy" id="1399860"/>
    <lineage>
        <taxon>Eukaryota</taxon>
        <taxon>Fungi</taxon>
        <taxon>Dikarya</taxon>
        <taxon>Ascomycota</taxon>
        <taxon>Pezizomycotina</taxon>
        <taxon>Sordariomycetes</taxon>
        <taxon>Hypocreomycetidae</taxon>
        <taxon>Hypocreales</taxon>
        <taxon>Ophiocordycipitaceae</taxon>
        <taxon>Ophiocordyceps</taxon>
    </lineage>
</organism>
<dbReference type="EMBL" id="NJEU01000730">
    <property type="protein sequence ID" value="PHH71005.1"/>
    <property type="molecule type" value="Genomic_DNA"/>
</dbReference>
<dbReference type="GO" id="GO:0031505">
    <property type="term" value="P:fungal-type cell wall organization"/>
    <property type="evidence" value="ECO:0007669"/>
    <property type="project" value="TreeGrafter"/>
</dbReference>
<dbReference type="Pfam" id="PF00026">
    <property type="entry name" value="Asp"/>
    <property type="match status" value="1"/>
</dbReference>
<dbReference type="PANTHER" id="PTHR47965">
    <property type="entry name" value="ASPARTYL PROTEASE-RELATED"/>
    <property type="match status" value="1"/>
</dbReference>
<feature type="region of interest" description="Disordered" evidence="14">
    <location>
        <begin position="438"/>
        <end position="464"/>
    </location>
</feature>
<keyword evidence="6 13" id="KW-0378">Hydrolase</keyword>
<feature type="domain" description="Peptidase A1" evidence="16">
    <location>
        <begin position="70"/>
        <end position="408"/>
    </location>
</feature>
<dbReference type="CDD" id="cd05474">
    <property type="entry name" value="SAP_like"/>
    <property type="match status" value="1"/>
</dbReference>
<dbReference type="InterPro" id="IPR021109">
    <property type="entry name" value="Peptidase_aspartic_dom_sf"/>
</dbReference>
<reference evidence="17 18" key="1">
    <citation type="submission" date="2017-06" db="EMBL/GenBank/DDBJ databases">
        <title>Ant-infecting Ophiocordyceps genomes reveal a high diversity of potential behavioral manipulation genes and a possible major role for enterotoxins.</title>
        <authorList>
            <person name="De Bekker C."/>
            <person name="Evans H.C."/>
            <person name="Brachmann A."/>
            <person name="Hughes D.P."/>
        </authorList>
    </citation>
    <scope>NUCLEOTIDE SEQUENCE [LARGE SCALE GENOMIC DNA]</scope>
    <source>
        <strain evidence="17 18">1348a</strain>
    </source>
</reference>
<evidence type="ECO:0000256" key="11">
    <source>
        <dbReference type="PIRSR" id="PIRSR601461-1"/>
    </source>
</evidence>
<evidence type="ECO:0000256" key="12">
    <source>
        <dbReference type="PIRSR" id="PIRSR601461-2"/>
    </source>
</evidence>
<gene>
    <name evidence="17" type="ORF">CDD82_6798</name>
</gene>
<dbReference type="InterPro" id="IPR033876">
    <property type="entry name" value="SAP-like"/>
</dbReference>
<feature type="disulfide bond" evidence="12">
    <location>
        <begin position="316"/>
        <end position="372"/>
    </location>
</feature>
<dbReference type="SUPFAM" id="SSF50630">
    <property type="entry name" value="Acid proteases"/>
    <property type="match status" value="1"/>
</dbReference>
<comment type="similarity">
    <text evidence="1 13">Belongs to the peptidase A1 family.</text>
</comment>
<keyword evidence="18" id="KW-1185">Reference proteome</keyword>
<evidence type="ECO:0000256" key="5">
    <source>
        <dbReference type="ARBA" id="ARBA00022750"/>
    </source>
</evidence>
<name>A0A2C5YNB6_9HYPO</name>
<evidence type="ECO:0000256" key="6">
    <source>
        <dbReference type="ARBA" id="ARBA00022801"/>
    </source>
</evidence>
<accession>A0A2C5YNB6</accession>
<dbReference type="GO" id="GO:0004190">
    <property type="term" value="F:aspartic-type endopeptidase activity"/>
    <property type="evidence" value="ECO:0007669"/>
    <property type="project" value="UniProtKB-KW"/>
</dbReference>
<evidence type="ECO:0000256" key="9">
    <source>
        <dbReference type="ARBA" id="ARBA00067536"/>
    </source>
</evidence>
<dbReference type="Proteomes" id="UP000224854">
    <property type="component" value="Unassembled WGS sequence"/>
</dbReference>
<dbReference type="InterPro" id="IPR001969">
    <property type="entry name" value="Aspartic_peptidase_AS"/>
</dbReference>
<keyword evidence="3" id="KW-0165">Cleavage on pair of basic residues</keyword>
<dbReference type="InterPro" id="IPR033121">
    <property type="entry name" value="PEPTIDASE_A1"/>
</dbReference>
<dbReference type="PROSITE" id="PS00141">
    <property type="entry name" value="ASP_PROTEASE"/>
    <property type="match status" value="1"/>
</dbReference>
<evidence type="ECO:0000256" key="1">
    <source>
        <dbReference type="ARBA" id="ARBA00007447"/>
    </source>
</evidence>
<evidence type="ECO:0000259" key="16">
    <source>
        <dbReference type="PROSITE" id="PS51767"/>
    </source>
</evidence>
<dbReference type="GO" id="GO:0005576">
    <property type="term" value="C:extracellular region"/>
    <property type="evidence" value="ECO:0007669"/>
    <property type="project" value="TreeGrafter"/>
</dbReference>
<evidence type="ECO:0000256" key="14">
    <source>
        <dbReference type="SAM" id="MobiDB-lite"/>
    </source>
</evidence>
<dbReference type="PRINTS" id="PR00792">
    <property type="entry name" value="PEPSIN"/>
</dbReference>
<feature type="active site" evidence="11">
    <location>
        <position position="281"/>
    </location>
</feature>
<evidence type="ECO:0000256" key="15">
    <source>
        <dbReference type="SAM" id="SignalP"/>
    </source>
</evidence>
<feature type="signal peptide" evidence="15">
    <location>
        <begin position="1"/>
        <end position="19"/>
    </location>
</feature>
<feature type="chain" id="PRO_5013084123" description="Probable aspartic-type endopeptidase OPSB" evidence="15">
    <location>
        <begin position="20"/>
        <end position="488"/>
    </location>
</feature>
<keyword evidence="4 15" id="KW-0732">Signal</keyword>
<keyword evidence="5 13" id="KW-0064">Aspartyl protease</keyword>
<feature type="active site" evidence="11">
    <location>
        <position position="88"/>
    </location>
</feature>
<evidence type="ECO:0000256" key="3">
    <source>
        <dbReference type="ARBA" id="ARBA00022685"/>
    </source>
</evidence>
<dbReference type="PANTHER" id="PTHR47965:SF12">
    <property type="entry name" value="ASPARTIC PROTEINASE 3-RELATED"/>
    <property type="match status" value="1"/>
</dbReference>
<evidence type="ECO:0000256" key="13">
    <source>
        <dbReference type="RuleBase" id="RU000454"/>
    </source>
</evidence>
<keyword evidence="12" id="KW-1015">Disulfide bond</keyword>
<evidence type="ECO:0000256" key="4">
    <source>
        <dbReference type="ARBA" id="ARBA00022729"/>
    </source>
</evidence>
<evidence type="ECO:0000313" key="17">
    <source>
        <dbReference type="EMBL" id="PHH71005.1"/>
    </source>
</evidence>
<evidence type="ECO:0000256" key="2">
    <source>
        <dbReference type="ARBA" id="ARBA00022670"/>
    </source>
</evidence>
<dbReference type="AlphaFoldDB" id="A0A2C5YNB6"/>
<evidence type="ECO:0000256" key="7">
    <source>
        <dbReference type="ARBA" id="ARBA00023145"/>
    </source>
</evidence>